<dbReference type="PANTHER" id="PTHR43622:SF1">
    <property type="entry name" value="3-DEHYDROQUINATE SYNTHASE"/>
    <property type="match status" value="1"/>
</dbReference>
<accession>A0ABW9KKN4</accession>
<keyword evidence="3" id="KW-0479">Metal-binding</keyword>
<dbReference type="Gene3D" id="1.20.1090.10">
    <property type="entry name" value="Dehydroquinate synthase-like - alpha domain"/>
    <property type="match status" value="1"/>
</dbReference>
<proteinExistence type="predicted"/>
<keyword evidence="5 9" id="KW-0456">Lyase</keyword>
<dbReference type="Pfam" id="PF24621">
    <property type="entry name" value="DHQS_C"/>
    <property type="match status" value="1"/>
</dbReference>
<keyword evidence="10" id="KW-1185">Reference proteome</keyword>
<evidence type="ECO:0000313" key="9">
    <source>
        <dbReference type="EMBL" id="MFN2975505.1"/>
    </source>
</evidence>
<evidence type="ECO:0000256" key="6">
    <source>
        <dbReference type="ARBA" id="ARBA00023285"/>
    </source>
</evidence>
<keyword evidence="4" id="KW-0520">NAD</keyword>
<dbReference type="InterPro" id="IPR056179">
    <property type="entry name" value="DHQS_C"/>
</dbReference>
<dbReference type="InterPro" id="IPR030963">
    <property type="entry name" value="DHQ_synth_fam"/>
</dbReference>
<evidence type="ECO:0000256" key="2">
    <source>
        <dbReference type="ARBA" id="ARBA00001941"/>
    </source>
</evidence>
<dbReference type="Pfam" id="PF01761">
    <property type="entry name" value="DHQ_synthase"/>
    <property type="match status" value="1"/>
</dbReference>
<feature type="domain" description="3-dehydroquinate synthase N-terminal" evidence="7">
    <location>
        <begin position="54"/>
        <end position="163"/>
    </location>
</feature>
<dbReference type="Gene3D" id="3.40.50.1970">
    <property type="match status" value="1"/>
</dbReference>
<evidence type="ECO:0000256" key="3">
    <source>
        <dbReference type="ARBA" id="ARBA00022723"/>
    </source>
</evidence>
<name>A0ABW9KKN4_9BACT</name>
<evidence type="ECO:0000313" key="10">
    <source>
        <dbReference type="Proteomes" id="UP001634747"/>
    </source>
</evidence>
<organism evidence="9 10">
    <name type="scientific">Terriglobus aquaticus</name>
    <dbReference type="NCBI Taxonomy" id="940139"/>
    <lineage>
        <taxon>Bacteria</taxon>
        <taxon>Pseudomonadati</taxon>
        <taxon>Acidobacteriota</taxon>
        <taxon>Terriglobia</taxon>
        <taxon>Terriglobales</taxon>
        <taxon>Acidobacteriaceae</taxon>
        <taxon>Terriglobus</taxon>
    </lineage>
</organism>
<dbReference type="InterPro" id="IPR050071">
    <property type="entry name" value="Dehydroquinate_synthase"/>
</dbReference>
<dbReference type="SUPFAM" id="SSF56796">
    <property type="entry name" value="Dehydroquinate synthase-like"/>
    <property type="match status" value="1"/>
</dbReference>
<evidence type="ECO:0000256" key="5">
    <source>
        <dbReference type="ARBA" id="ARBA00023239"/>
    </source>
</evidence>
<dbReference type="EMBL" id="JBJYXY010000001">
    <property type="protein sequence ID" value="MFN2975505.1"/>
    <property type="molecule type" value="Genomic_DNA"/>
</dbReference>
<comment type="cofactor">
    <cofactor evidence="1">
        <name>NAD(+)</name>
        <dbReference type="ChEBI" id="CHEBI:57540"/>
    </cofactor>
</comment>
<dbReference type="PANTHER" id="PTHR43622">
    <property type="entry name" value="3-DEHYDROQUINATE SYNTHASE"/>
    <property type="match status" value="1"/>
</dbReference>
<gene>
    <name evidence="9" type="ORF">ACK2TP_07000</name>
</gene>
<reference evidence="9 10" key="1">
    <citation type="submission" date="2024-12" db="EMBL/GenBank/DDBJ databases">
        <authorList>
            <person name="Lee Y."/>
        </authorList>
    </citation>
    <scope>NUCLEOTIDE SEQUENCE [LARGE SCALE GENOMIC DNA]</scope>
    <source>
        <strain evidence="9 10">03SUJ4</strain>
    </source>
</reference>
<comment type="caution">
    <text evidence="9">The sequence shown here is derived from an EMBL/GenBank/DDBJ whole genome shotgun (WGS) entry which is preliminary data.</text>
</comment>
<dbReference type="EC" id="4.2.3.-" evidence="9"/>
<sequence>MSASFSVQSSSGEYSVHVEAGGFARWAGEFAGSAVIADQFFRSAWPSEAAHPVFVEALETNKALEASPALIEQMRRGGANRSTELVAVGGGIIQDLSAFIASVYMRGLKWTYVPTTVLAMVDSCIGGKSSINVGPYKNLVGTFHPPERVLVDPEFVHTLPPDQRASGLIEAVKICFCHGEESFAKHMSFEPSVDMSTDALEGLILNSLRSKKWFIEIDEFDRKERLLLNFGHTFGHAMEGASHFAIAHGIGVGLGIQCAIAMQERAGVDYSAVPSVTRLREHLRTMMASDATVRSVLPTLDLDDVLDRIGSDKKHGKDFYTFILIAPDGRVELARLPRTPETLERARSAVQEVVESYA</sequence>
<feature type="domain" description="3-dehydroquinate synthase C-terminal" evidence="8">
    <location>
        <begin position="167"/>
        <end position="314"/>
    </location>
</feature>
<dbReference type="CDD" id="cd08195">
    <property type="entry name" value="DHQS"/>
    <property type="match status" value="1"/>
</dbReference>
<comment type="cofactor">
    <cofactor evidence="2">
        <name>Co(2+)</name>
        <dbReference type="ChEBI" id="CHEBI:48828"/>
    </cofactor>
</comment>
<evidence type="ECO:0000259" key="8">
    <source>
        <dbReference type="Pfam" id="PF24621"/>
    </source>
</evidence>
<evidence type="ECO:0000256" key="1">
    <source>
        <dbReference type="ARBA" id="ARBA00001911"/>
    </source>
</evidence>
<dbReference type="InterPro" id="IPR030960">
    <property type="entry name" value="DHQS/DOIS_N"/>
</dbReference>
<dbReference type="PIRSF" id="PIRSF001455">
    <property type="entry name" value="DHQ_synth"/>
    <property type="match status" value="1"/>
</dbReference>
<dbReference type="Proteomes" id="UP001634747">
    <property type="component" value="Unassembled WGS sequence"/>
</dbReference>
<keyword evidence="6" id="KW-0170">Cobalt</keyword>
<dbReference type="RefSeq" id="WP_263412971.1">
    <property type="nucleotide sequence ID" value="NZ_BAABBH010000001.1"/>
</dbReference>
<protein>
    <submittedName>
        <fullName evidence="9">3-dehydroquinate synthase family protein</fullName>
        <ecNumber evidence="9">4.2.3.-</ecNumber>
    </submittedName>
</protein>
<evidence type="ECO:0000259" key="7">
    <source>
        <dbReference type="Pfam" id="PF01761"/>
    </source>
</evidence>
<evidence type="ECO:0000256" key="4">
    <source>
        <dbReference type="ARBA" id="ARBA00023027"/>
    </source>
</evidence>
<dbReference type="GO" id="GO:0016829">
    <property type="term" value="F:lyase activity"/>
    <property type="evidence" value="ECO:0007669"/>
    <property type="project" value="UniProtKB-KW"/>
</dbReference>